<dbReference type="Proteomes" id="UP000769157">
    <property type="component" value="Unassembled WGS sequence"/>
</dbReference>
<dbReference type="OrthoDB" id="121932at2759"/>
<evidence type="ECO:0000313" key="2">
    <source>
        <dbReference type="EMBL" id="KAH3671892.1"/>
    </source>
</evidence>
<dbReference type="GeneID" id="70232046"/>
<dbReference type="Pfam" id="PF09696">
    <property type="entry name" value="Ctf8"/>
    <property type="match status" value="1"/>
</dbReference>
<reference evidence="2" key="2">
    <citation type="submission" date="2021-01" db="EMBL/GenBank/DDBJ databases">
        <authorList>
            <person name="Schikora-Tamarit M.A."/>
        </authorList>
    </citation>
    <scope>NUCLEOTIDE SEQUENCE</scope>
    <source>
        <strain evidence="2">CBS6075</strain>
    </source>
</reference>
<gene>
    <name evidence="2" type="ORF">OGAPHI_000078</name>
</gene>
<feature type="region of interest" description="Disordered" evidence="1">
    <location>
        <begin position="1"/>
        <end position="22"/>
    </location>
</feature>
<dbReference type="GO" id="GO:0031390">
    <property type="term" value="C:Ctf18 RFC-like complex"/>
    <property type="evidence" value="ECO:0007669"/>
    <property type="project" value="InterPro"/>
</dbReference>
<evidence type="ECO:0000313" key="3">
    <source>
        <dbReference type="Proteomes" id="UP000769157"/>
    </source>
</evidence>
<dbReference type="EMBL" id="JAEUBE010000042">
    <property type="protein sequence ID" value="KAH3671892.1"/>
    <property type="molecule type" value="Genomic_DNA"/>
</dbReference>
<evidence type="ECO:0000256" key="1">
    <source>
        <dbReference type="SAM" id="MobiDB-lite"/>
    </source>
</evidence>
<proteinExistence type="predicted"/>
<dbReference type="InterPro" id="IPR018607">
    <property type="entry name" value="Ctf8"/>
</dbReference>
<dbReference type="RefSeq" id="XP_046065007.1">
    <property type="nucleotide sequence ID" value="XM_046208932.1"/>
</dbReference>
<name>A0A9P8PIH3_9ASCO</name>
<comment type="caution">
    <text evidence="2">The sequence shown here is derived from an EMBL/GenBank/DDBJ whole genome shotgun (WGS) entry which is preliminary data.</text>
</comment>
<reference evidence="2" key="1">
    <citation type="journal article" date="2021" name="Open Biol.">
        <title>Shared evolutionary footprints suggest mitochondrial oxidative damage underlies multiple complex I losses in fungi.</title>
        <authorList>
            <person name="Schikora-Tamarit M.A."/>
            <person name="Marcet-Houben M."/>
            <person name="Nosek J."/>
            <person name="Gabaldon T."/>
        </authorList>
    </citation>
    <scope>NUCLEOTIDE SEQUENCE</scope>
    <source>
        <strain evidence="2">CBS6075</strain>
    </source>
</reference>
<dbReference type="AlphaFoldDB" id="A0A9P8PIH3"/>
<sequence>MPSRSINTEKAFESINSDTSSADPSVASVVSTKWGSMILEIQGELNLPDSKPKTLSQKEQDLFTTVAIPQLVANGQEITKDAVKFGKLEIEQDMKKATLYISTSQRLVGNVESVDPPLGVLKLDSNNNGQCEIVDVISKKVVFKVRPLPIM</sequence>
<protein>
    <submittedName>
        <fullName evidence="2">Uncharacterized protein</fullName>
    </submittedName>
</protein>
<dbReference type="GO" id="GO:0007064">
    <property type="term" value="P:mitotic sister chromatid cohesion"/>
    <property type="evidence" value="ECO:0007669"/>
    <property type="project" value="InterPro"/>
</dbReference>
<organism evidence="2 3">
    <name type="scientific">Ogataea philodendri</name>
    <dbReference type="NCBI Taxonomy" id="1378263"/>
    <lineage>
        <taxon>Eukaryota</taxon>
        <taxon>Fungi</taxon>
        <taxon>Dikarya</taxon>
        <taxon>Ascomycota</taxon>
        <taxon>Saccharomycotina</taxon>
        <taxon>Pichiomycetes</taxon>
        <taxon>Pichiales</taxon>
        <taxon>Pichiaceae</taxon>
        <taxon>Ogataea</taxon>
    </lineage>
</organism>
<keyword evidence="3" id="KW-1185">Reference proteome</keyword>
<accession>A0A9P8PIH3</accession>